<comment type="caution">
    <text evidence="3">The sequence shown here is derived from an EMBL/GenBank/DDBJ whole genome shotgun (WGS) entry which is preliminary data.</text>
</comment>
<accession>A0AAW0MPB7</accession>
<evidence type="ECO:0000313" key="3">
    <source>
        <dbReference type="EMBL" id="KAK7881300.1"/>
    </source>
</evidence>
<evidence type="ECO:0008006" key="5">
    <source>
        <dbReference type="Google" id="ProtNLM"/>
    </source>
</evidence>
<dbReference type="Gene3D" id="1.20.5.340">
    <property type="match status" value="1"/>
</dbReference>
<dbReference type="Gene3D" id="3.30.70.1820">
    <property type="entry name" value="L1 transposable element, RRM domain"/>
    <property type="match status" value="1"/>
</dbReference>
<protein>
    <recommendedName>
        <fullName evidence="5">L1 transposable element RRM domain-containing protein</fullName>
    </recommendedName>
</protein>
<dbReference type="FunFam" id="3.30.70.1820:FF:000004">
    <property type="entry name" value="Uncharacterized protein"/>
    <property type="match status" value="1"/>
</dbReference>
<proteinExistence type="predicted"/>
<organism evidence="3 4">
    <name type="scientific">Mugilogobius chulae</name>
    <name type="common">yellowstripe goby</name>
    <dbReference type="NCBI Taxonomy" id="88201"/>
    <lineage>
        <taxon>Eukaryota</taxon>
        <taxon>Metazoa</taxon>
        <taxon>Chordata</taxon>
        <taxon>Craniata</taxon>
        <taxon>Vertebrata</taxon>
        <taxon>Euteleostomi</taxon>
        <taxon>Actinopterygii</taxon>
        <taxon>Neopterygii</taxon>
        <taxon>Teleostei</taxon>
        <taxon>Neoteleostei</taxon>
        <taxon>Acanthomorphata</taxon>
        <taxon>Gobiaria</taxon>
        <taxon>Gobiiformes</taxon>
        <taxon>Gobioidei</taxon>
        <taxon>Gobiidae</taxon>
        <taxon>Gobionellinae</taxon>
        <taxon>Mugilogobius</taxon>
    </lineage>
</organism>
<dbReference type="PANTHER" id="PTHR11505">
    <property type="entry name" value="L1 TRANSPOSABLE ELEMENT-RELATED"/>
    <property type="match status" value="1"/>
</dbReference>
<dbReference type="Proteomes" id="UP001460270">
    <property type="component" value="Unassembled WGS sequence"/>
</dbReference>
<evidence type="ECO:0000313" key="4">
    <source>
        <dbReference type="Proteomes" id="UP001460270"/>
    </source>
</evidence>
<evidence type="ECO:0000256" key="2">
    <source>
        <dbReference type="SAM" id="MobiDB-lite"/>
    </source>
</evidence>
<reference evidence="4" key="1">
    <citation type="submission" date="2024-04" db="EMBL/GenBank/DDBJ databases">
        <title>Salinicola lusitanus LLJ914,a marine bacterium isolated from the Okinawa Trough.</title>
        <authorList>
            <person name="Li J."/>
        </authorList>
    </citation>
    <scope>NUCLEOTIDE SEQUENCE [LARGE SCALE GENOMIC DNA]</scope>
</reference>
<dbReference type="EMBL" id="JBBPFD010000022">
    <property type="protein sequence ID" value="KAK7881300.1"/>
    <property type="molecule type" value="Genomic_DNA"/>
</dbReference>
<keyword evidence="1" id="KW-0175">Coiled coil</keyword>
<feature type="region of interest" description="Disordered" evidence="2">
    <location>
        <begin position="1"/>
        <end position="38"/>
    </location>
</feature>
<dbReference type="InterPro" id="IPR004244">
    <property type="entry name" value="Transposase_22"/>
</dbReference>
<name>A0AAW0MPB7_9GOBI</name>
<gene>
    <name evidence="3" type="ORF">WMY93_029709</name>
</gene>
<dbReference type="AlphaFoldDB" id="A0AAW0MPB7"/>
<feature type="coiled-coil region" evidence="1">
    <location>
        <begin position="73"/>
        <end position="135"/>
    </location>
</feature>
<dbReference type="InterPro" id="IPR042566">
    <property type="entry name" value="L1_C"/>
</dbReference>
<dbReference type="Gene3D" id="3.30.250.20">
    <property type="entry name" value="L1 transposable element, C-terminal domain"/>
    <property type="match status" value="1"/>
</dbReference>
<evidence type="ECO:0000256" key="1">
    <source>
        <dbReference type="SAM" id="Coils"/>
    </source>
</evidence>
<sequence length="288" mass="33092">MPRPRKNNPVPETTDNRSEANELASQATCKTRGEDDSAMDPALQEVIRAVTENLTKVFEDKLKHQIDPISRFMREYQEQLHSHEERITAAETRISDLEDGAAPIDNKIKSLEKRLKELEEHADDLENRGRRKNIRIIGLPEGKEGSDPALLFETWLPELLNIEREKGVKVERAHRTAGRAPAHDQKPRPILVRLHNFRDKQRIMSAAWEKSKSNQPLKHGDATVMIFSDFSAAVVTKRKRFDEVKKRLKSAGAIYRMLYPAQLKVTLRGTTKIFQSPTEVERFLETLD</sequence>
<keyword evidence="4" id="KW-1185">Reference proteome</keyword>
<dbReference type="SUPFAM" id="SSF57997">
    <property type="entry name" value="Tropomyosin"/>
    <property type="match status" value="1"/>
</dbReference>